<sequence>MRELNVSEMTEVSGGCYLLLGSFALGVLTGHENWGNNWGGNSCGYAPPPPPPPSNNCGCGTPSFPIANGGWFGGSFNDVLNSIIHNS</sequence>
<name>A0A6S6PGL7_ACEAC</name>
<proteinExistence type="predicted"/>
<reference evidence="1 2" key="1">
    <citation type="submission" date="2020-07" db="EMBL/GenBank/DDBJ databases">
        <title>Complete Genome Sequence of an acetic acid bacterium, Acetobacter aceti JCM20276.</title>
        <authorList>
            <person name="Hirose Y."/>
            <person name="Mihara H."/>
        </authorList>
    </citation>
    <scope>NUCLEOTIDE SEQUENCE [LARGE SCALE GENOMIC DNA]</scope>
    <source>
        <strain evidence="1 2">JCM20276</strain>
    </source>
</reference>
<gene>
    <name evidence="1" type="ORF">AAJCM20276_15720</name>
</gene>
<accession>A0A6S6PGL7</accession>
<evidence type="ECO:0000313" key="2">
    <source>
        <dbReference type="Proteomes" id="UP000515220"/>
    </source>
</evidence>
<organism evidence="1 2">
    <name type="scientific">Acetobacter aceti</name>
    <dbReference type="NCBI Taxonomy" id="435"/>
    <lineage>
        <taxon>Bacteria</taxon>
        <taxon>Pseudomonadati</taxon>
        <taxon>Pseudomonadota</taxon>
        <taxon>Alphaproteobacteria</taxon>
        <taxon>Acetobacterales</taxon>
        <taxon>Acetobacteraceae</taxon>
        <taxon>Acetobacter</taxon>
        <taxon>Acetobacter subgen. Acetobacter</taxon>
    </lineage>
</organism>
<dbReference type="EMBL" id="AP023326">
    <property type="protein sequence ID" value="BCI66948.1"/>
    <property type="molecule type" value="Genomic_DNA"/>
</dbReference>
<dbReference type="Proteomes" id="UP000515220">
    <property type="component" value="Chromosome"/>
</dbReference>
<dbReference type="AlphaFoldDB" id="A0A6S6PGL7"/>
<evidence type="ECO:0000313" key="1">
    <source>
        <dbReference type="EMBL" id="BCI66948.1"/>
    </source>
</evidence>
<evidence type="ECO:0008006" key="3">
    <source>
        <dbReference type="Google" id="ProtNLM"/>
    </source>
</evidence>
<protein>
    <recommendedName>
        <fullName evidence="3">Bacteriocin</fullName>
    </recommendedName>
</protein>
<dbReference type="RefSeq" id="WP_099348802.1">
    <property type="nucleotide sequence ID" value="NZ_AP023326.1"/>
</dbReference>